<feature type="compositionally biased region" description="Low complexity" evidence="1">
    <location>
        <begin position="25"/>
        <end position="52"/>
    </location>
</feature>
<reference evidence="2" key="1">
    <citation type="submission" date="2020-06" db="EMBL/GenBank/DDBJ databases">
        <title>WGS assembly of Ceratodon purpureus strain R40.</title>
        <authorList>
            <person name="Carey S.B."/>
            <person name="Jenkins J."/>
            <person name="Shu S."/>
            <person name="Lovell J.T."/>
            <person name="Sreedasyam A."/>
            <person name="Maumus F."/>
            <person name="Tiley G.P."/>
            <person name="Fernandez-Pozo N."/>
            <person name="Barry K."/>
            <person name="Chen C."/>
            <person name="Wang M."/>
            <person name="Lipzen A."/>
            <person name="Daum C."/>
            <person name="Saski C.A."/>
            <person name="Payton A.C."/>
            <person name="Mcbreen J.C."/>
            <person name="Conrad R.E."/>
            <person name="Kollar L.M."/>
            <person name="Olsson S."/>
            <person name="Huttunen S."/>
            <person name="Landis J.B."/>
            <person name="Wickett N.J."/>
            <person name="Johnson M.G."/>
            <person name="Rensing S.A."/>
            <person name="Grimwood J."/>
            <person name="Schmutz J."/>
            <person name="Mcdaniel S.F."/>
        </authorList>
    </citation>
    <scope>NUCLEOTIDE SEQUENCE</scope>
    <source>
        <strain evidence="2">R40</strain>
    </source>
</reference>
<protein>
    <submittedName>
        <fullName evidence="2">Uncharacterized protein</fullName>
    </submittedName>
</protein>
<sequence>MGALAEEARANCGPRPKTCPAAINRTPITPRLSPTTPRTPRTSRSFPRTPIPNTIDPISKEVKYGDPNHRECERSFRPASAYLPREKYSKYSDKTHTSVRTIRLTSGAIWAIPHPLKPTGYKKPGAYLKFNDLTSKNYFEKRTSKAGEEMDSLTKKPCPYSQTAYRNLPLELRKNPVGLHSRDCRNASYLSLVSGKHGFFKTPKTTNQSYLKRLANPTGFNNPVIFADKTKMYHRLQRRFD</sequence>
<dbReference type="Proteomes" id="UP000822688">
    <property type="component" value="Chromosome 10"/>
</dbReference>
<gene>
    <name evidence="2" type="ORF">KC19_10G053900</name>
</gene>
<evidence type="ECO:0000313" key="2">
    <source>
        <dbReference type="EMBL" id="KAG0558780.1"/>
    </source>
</evidence>
<accession>A0A8T0GIF4</accession>
<comment type="caution">
    <text evidence="2">The sequence shown here is derived from an EMBL/GenBank/DDBJ whole genome shotgun (WGS) entry which is preliminary data.</text>
</comment>
<keyword evidence="3" id="KW-1185">Reference proteome</keyword>
<organism evidence="2 3">
    <name type="scientific">Ceratodon purpureus</name>
    <name type="common">Fire moss</name>
    <name type="synonym">Dicranum purpureum</name>
    <dbReference type="NCBI Taxonomy" id="3225"/>
    <lineage>
        <taxon>Eukaryota</taxon>
        <taxon>Viridiplantae</taxon>
        <taxon>Streptophyta</taxon>
        <taxon>Embryophyta</taxon>
        <taxon>Bryophyta</taxon>
        <taxon>Bryophytina</taxon>
        <taxon>Bryopsida</taxon>
        <taxon>Dicranidae</taxon>
        <taxon>Pseudoditrichales</taxon>
        <taxon>Ditrichaceae</taxon>
        <taxon>Ceratodon</taxon>
    </lineage>
</organism>
<name>A0A8T0GIF4_CERPU</name>
<dbReference type="EMBL" id="CM026431">
    <property type="protein sequence ID" value="KAG0558780.1"/>
    <property type="molecule type" value="Genomic_DNA"/>
</dbReference>
<feature type="region of interest" description="Disordered" evidence="1">
    <location>
        <begin position="1"/>
        <end position="59"/>
    </location>
</feature>
<evidence type="ECO:0000256" key="1">
    <source>
        <dbReference type="SAM" id="MobiDB-lite"/>
    </source>
</evidence>
<proteinExistence type="predicted"/>
<evidence type="ECO:0000313" key="3">
    <source>
        <dbReference type="Proteomes" id="UP000822688"/>
    </source>
</evidence>
<dbReference type="AlphaFoldDB" id="A0A8T0GIF4"/>